<keyword evidence="2" id="KW-1015">Disulfide bond</keyword>
<comment type="caution">
    <text evidence="5">The sequence shown here is derived from an EMBL/GenBank/DDBJ whole genome shotgun (WGS) entry which is preliminary data.</text>
</comment>
<dbReference type="SMART" id="SM00856">
    <property type="entry name" value="PMEI"/>
    <property type="match status" value="1"/>
</dbReference>
<evidence type="ECO:0000313" key="5">
    <source>
        <dbReference type="EMBL" id="GER47660.1"/>
    </source>
</evidence>
<evidence type="ECO:0000256" key="2">
    <source>
        <dbReference type="ARBA" id="ARBA00023157"/>
    </source>
</evidence>
<dbReference type="OrthoDB" id="770764at2759"/>
<dbReference type="InterPro" id="IPR052421">
    <property type="entry name" value="PCW_Enzyme_Inhibitor"/>
</dbReference>
<comment type="similarity">
    <text evidence="3">Belongs to the PMEI family.</text>
</comment>
<keyword evidence="6" id="KW-1185">Reference proteome</keyword>
<dbReference type="CDD" id="cd15800">
    <property type="entry name" value="PMEI-like_2"/>
    <property type="match status" value="1"/>
</dbReference>
<dbReference type="PANTHER" id="PTHR36710">
    <property type="entry name" value="PECTINESTERASE INHIBITOR-LIKE"/>
    <property type="match status" value="1"/>
</dbReference>
<proteinExistence type="inferred from homology"/>
<dbReference type="InterPro" id="IPR006501">
    <property type="entry name" value="Pectinesterase_inhib_dom"/>
</dbReference>
<evidence type="ECO:0000259" key="4">
    <source>
        <dbReference type="SMART" id="SM00856"/>
    </source>
</evidence>
<evidence type="ECO:0000256" key="1">
    <source>
        <dbReference type="ARBA" id="ARBA00022729"/>
    </source>
</evidence>
<gene>
    <name evidence="5" type="ORF">STAS_24778</name>
</gene>
<evidence type="ECO:0000313" key="6">
    <source>
        <dbReference type="Proteomes" id="UP000325081"/>
    </source>
</evidence>
<keyword evidence="1" id="KW-0732">Signal</keyword>
<dbReference type="SUPFAM" id="SSF101148">
    <property type="entry name" value="Plant invertase/pectin methylesterase inhibitor"/>
    <property type="match status" value="1"/>
</dbReference>
<dbReference type="Pfam" id="PF04043">
    <property type="entry name" value="PMEI"/>
    <property type="match status" value="1"/>
</dbReference>
<dbReference type="Proteomes" id="UP000325081">
    <property type="component" value="Unassembled WGS sequence"/>
</dbReference>
<dbReference type="Gene3D" id="1.20.140.40">
    <property type="entry name" value="Invertase/pectin methylesterase inhibitor family protein"/>
    <property type="match status" value="1"/>
</dbReference>
<feature type="domain" description="Pectinesterase inhibitor" evidence="4">
    <location>
        <begin position="23"/>
        <end position="173"/>
    </location>
</feature>
<evidence type="ECO:0000256" key="3">
    <source>
        <dbReference type="ARBA" id="ARBA00038471"/>
    </source>
</evidence>
<dbReference type="InterPro" id="IPR035513">
    <property type="entry name" value="Invertase/methylesterase_inhib"/>
</dbReference>
<name>A0A5A7QR25_STRAF</name>
<accession>A0A5A7QR25</accession>
<dbReference type="PANTHER" id="PTHR36710:SF18">
    <property type="entry name" value="PECTINESTERASE INHIBITOR 5-RELATED"/>
    <property type="match status" value="1"/>
</dbReference>
<dbReference type="EMBL" id="BKCP01007993">
    <property type="protein sequence ID" value="GER47660.1"/>
    <property type="molecule type" value="Genomic_DNA"/>
</dbReference>
<protein>
    <submittedName>
        <fullName evidence="5">Plant invertase/pectin methylesterase inhibitor</fullName>
    </submittedName>
</protein>
<reference evidence="6" key="1">
    <citation type="journal article" date="2019" name="Curr. Biol.">
        <title>Genome Sequence of Striga asiatica Provides Insight into the Evolution of Plant Parasitism.</title>
        <authorList>
            <person name="Yoshida S."/>
            <person name="Kim S."/>
            <person name="Wafula E.K."/>
            <person name="Tanskanen J."/>
            <person name="Kim Y.M."/>
            <person name="Honaas L."/>
            <person name="Yang Z."/>
            <person name="Spallek T."/>
            <person name="Conn C.E."/>
            <person name="Ichihashi Y."/>
            <person name="Cheong K."/>
            <person name="Cui S."/>
            <person name="Der J.P."/>
            <person name="Gundlach H."/>
            <person name="Jiao Y."/>
            <person name="Hori C."/>
            <person name="Ishida J.K."/>
            <person name="Kasahara H."/>
            <person name="Kiba T."/>
            <person name="Kim M.S."/>
            <person name="Koo N."/>
            <person name="Laohavisit A."/>
            <person name="Lee Y.H."/>
            <person name="Lumba S."/>
            <person name="McCourt P."/>
            <person name="Mortimer J.C."/>
            <person name="Mutuku J.M."/>
            <person name="Nomura T."/>
            <person name="Sasaki-Sekimoto Y."/>
            <person name="Seto Y."/>
            <person name="Wang Y."/>
            <person name="Wakatake T."/>
            <person name="Sakakibara H."/>
            <person name="Demura T."/>
            <person name="Yamaguchi S."/>
            <person name="Yoneyama K."/>
            <person name="Manabe R.I."/>
            <person name="Nelson D.C."/>
            <person name="Schulman A.H."/>
            <person name="Timko M.P."/>
            <person name="dePamphilis C.W."/>
            <person name="Choi D."/>
            <person name="Shirasu K."/>
        </authorList>
    </citation>
    <scope>NUCLEOTIDE SEQUENCE [LARGE SCALE GENOMIC DNA]</scope>
    <source>
        <strain evidence="6">cv. UVA1</strain>
    </source>
</reference>
<dbReference type="AlphaFoldDB" id="A0A5A7QR25"/>
<dbReference type="GO" id="GO:0004857">
    <property type="term" value="F:enzyme inhibitor activity"/>
    <property type="evidence" value="ECO:0007669"/>
    <property type="project" value="InterPro"/>
</dbReference>
<organism evidence="5 6">
    <name type="scientific">Striga asiatica</name>
    <name type="common">Asiatic witchweed</name>
    <name type="synonym">Buchnera asiatica</name>
    <dbReference type="NCBI Taxonomy" id="4170"/>
    <lineage>
        <taxon>Eukaryota</taxon>
        <taxon>Viridiplantae</taxon>
        <taxon>Streptophyta</taxon>
        <taxon>Embryophyta</taxon>
        <taxon>Tracheophyta</taxon>
        <taxon>Spermatophyta</taxon>
        <taxon>Magnoliopsida</taxon>
        <taxon>eudicotyledons</taxon>
        <taxon>Gunneridae</taxon>
        <taxon>Pentapetalae</taxon>
        <taxon>asterids</taxon>
        <taxon>lamiids</taxon>
        <taxon>Lamiales</taxon>
        <taxon>Orobanchaceae</taxon>
        <taxon>Buchnereae</taxon>
        <taxon>Striga</taxon>
    </lineage>
</organism>
<dbReference type="NCBIfam" id="TIGR01614">
    <property type="entry name" value="PME_inhib"/>
    <property type="match status" value="1"/>
</dbReference>
<sequence>MLAVTCTGSNFGFDLSTTLKTSDPDPLVSNICDNTDHPPLCLATIRPFLASAAASSSLDVESILRFAVEAGGDYAKEALSVATNLVSKSDDITLDLRSTLKDCRESYDVAVENFQKTLDAFATKDVGTMRSVLSAVITFVGDCEDEFAEMQAPSPLSGYAEKLTDMTSNCLAIVSQMMN</sequence>